<reference evidence="6 7" key="1">
    <citation type="submission" date="2012-01" db="EMBL/GenBank/DDBJ databases">
        <title>Improved High-Quality Draft sequence of Saccharomonospora xinjiangensis XJ-54.</title>
        <authorList>
            <consortium name="US DOE Joint Genome Institute"/>
            <person name="Lucas S."/>
            <person name="Han J."/>
            <person name="Lapidus A."/>
            <person name="Cheng J.-F."/>
            <person name="Goodwin L."/>
            <person name="Pitluck S."/>
            <person name="Peters L."/>
            <person name="Mikhailova N."/>
            <person name="Teshima H."/>
            <person name="Detter J.C."/>
            <person name="Han C."/>
            <person name="Tapia R."/>
            <person name="Land M."/>
            <person name="Hauser L."/>
            <person name="Kyrpides N."/>
            <person name="Ivanova N."/>
            <person name="Pagani I."/>
            <person name="Brambilla E.-M."/>
            <person name="Klenk H.-P."/>
            <person name="Woyke T."/>
        </authorList>
    </citation>
    <scope>NUCLEOTIDE SEQUENCE [LARGE SCALE GENOMIC DNA]</scope>
    <source>
        <strain evidence="6 7">XJ-54</strain>
    </source>
</reference>
<dbReference type="SUPFAM" id="SSF46689">
    <property type="entry name" value="Homeodomain-like"/>
    <property type="match status" value="1"/>
</dbReference>
<keyword evidence="3" id="KW-0804">Transcription</keyword>
<dbReference type="InterPro" id="IPR001647">
    <property type="entry name" value="HTH_TetR"/>
</dbReference>
<feature type="DNA-binding region" description="H-T-H motif" evidence="4">
    <location>
        <begin position="52"/>
        <end position="71"/>
    </location>
</feature>
<dbReference type="SUPFAM" id="SSF48498">
    <property type="entry name" value="Tetracyclin repressor-like, C-terminal domain"/>
    <property type="match status" value="1"/>
</dbReference>
<dbReference type="eggNOG" id="COG1309">
    <property type="taxonomic scope" value="Bacteria"/>
</dbReference>
<dbReference type="Pfam" id="PF02909">
    <property type="entry name" value="TetR_C_1"/>
    <property type="match status" value="1"/>
</dbReference>
<accession>I0V4Y0</accession>
<evidence type="ECO:0000256" key="3">
    <source>
        <dbReference type="ARBA" id="ARBA00023163"/>
    </source>
</evidence>
<dbReference type="HOGENOM" id="CLU_069543_0_1_11"/>
<evidence type="ECO:0000256" key="4">
    <source>
        <dbReference type="PROSITE-ProRule" id="PRU00335"/>
    </source>
</evidence>
<proteinExistence type="predicted"/>
<dbReference type="GO" id="GO:0045892">
    <property type="term" value="P:negative regulation of DNA-templated transcription"/>
    <property type="evidence" value="ECO:0007669"/>
    <property type="project" value="InterPro"/>
</dbReference>
<dbReference type="InterPro" id="IPR050109">
    <property type="entry name" value="HTH-type_TetR-like_transc_reg"/>
</dbReference>
<sequence>MYVGGGDPKRSMELLWGVTEKPRRGPKPRFSVEDIVAKAIELADADGIEAVTMRGVASALGLTAMSLYGYVPGKSELVDLMVDRVHAELGPPEPSGPGWRAEVEALARQAWELHLRHPWLLQVSMARPLLGPNVIAKYDTDLRAVSNLKLTPVEMDQVVTLLANYIHSAARAAVEVRRVGQDTGKDNPEWWTEYEPLLAKVLDAERFPMAGEVGNAVGEEYYGPNAPELAFEFGLEVLLDGIAVLVDRAARRGEG</sequence>
<dbReference type="PANTHER" id="PTHR30055:SF151">
    <property type="entry name" value="TRANSCRIPTIONAL REGULATORY PROTEIN"/>
    <property type="match status" value="1"/>
</dbReference>
<dbReference type="PROSITE" id="PS50977">
    <property type="entry name" value="HTH_TETR_2"/>
    <property type="match status" value="1"/>
</dbReference>
<evidence type="ECO:0000313" key="6">
    <source>
        <dbReference type="EMBL" id="EID55183.1"/>
    </source>
</evidence>
<dbReference type="AlphaFoldDB" id="I0V4Y0"/>
<dbReference type="Gene3D" id="1.10.357.10">
    <property type="entry name" value="Tetracycline Repressor, domain 2"/>
    <property type="match status" value="1"/>
</dbReference>
<evidence type="ECO:0000313" key="7">
    <source>
        <dbReference type="Proteomes" id="UP000004691"/>
    </source>
</evidence>
<protein>
    <submittedName>
        <fullName evidence="6">Transcriptional regulator</fullName>
    </submittedName>
</protein>
<dbReference type="Pfam" id="PF00440">
    <property type="entry name" value="TetR_N"/>
    <property type="match status" value="1"/>
</dbReference>
<dbReference type="EMBL" id="JH636049">
    <property type="protein sequence ID" value="EID55183.1"/>
    <property type="molecule type" value="Genomic_DNA"/>
</dbReference>
<keyword evidence="1" id="KW-0805">Transcription regulation</keyword>
<dbReference type="InterPro" id="IPR036271">
    <property type="entry name" value="Tet_transcr_reg_TetR-rel_C_sf"/>
</dbReference>
<dbReference type="Proteomes" id="UP000004691">
    <property type="component" value="Unassembled WGS sequence"/>
</dbReference>
<gene>
    <name evidence="6" type="ORF">SacxiDRAFT_2971</name>
</gene>
<keyword evidence="7" id="KW-1185">Reference proteome</keyword>
<dbReference type="Gene3D" id="1.10.10.60">
    <property type="entry name" value="Homeodomain-like"/>
    <property type="match status" value="1"/>
</dbReference>
<dbReference type="GO" id="GO:0003700">
    <property type="term" value="F:DNA-binding transcription factor activity"/>
    <property type="evidence" value="ECO:0007669"/>
    <property type="project" value="TreeGrafter"/>
</dbReference>
<name>I0V4Y0_9PSEU</name>
<dbReference type="InterPro" id="IPR004111">
    <property type="entry name" value="Repressor_TetR_C"/>
</dbReference>
<feature type="domain" description="HTH tetR-type" evidence="5">
    <location>
        <begin position="29"/>
        <end position="89"/>
    </location>
</feature>
<dbReference type="InterPro" id="IPR009057">
    <property type="entry name" value="Homeodomain-like_sf"/>
</dbReference>
<dbReference type="GO" id="GO:0000976">
    <property type="term" value="F:transcription cis-regulatory region binding"/>
    <property type="evidence" value="ECO:0007669"/>
    <property type="project" value="TreeGrafter"/>
</dbReference>
<evidence type="ECO:0000256" key="1">
    <source>
        <dbReference type="ARBA" id="ARBA00023015"/>
    </source>
</evidence>
<evidence type="ECO:0000256" key="2">
    <source>
        <dbReference type="ARBA" id="ARBA00023125"/>
    </source>
</evidence>
<organism evidence="6 7">
    <name type="scientific">Saccharomonospora xinjiangensis XJ-54</name>
    <dbReference type="NCBI Taxonomy" id="882086"/>
    <lineage>
        <taxon>Bacteria</taxon>
        <taxon>Bacillati</taxon>
        <taxon>Actinomycetota</taxon>
        <taxon>Actinomycetes</taxon>
        <taxon>Pseudonocardiales</taxon>
        <taxon>Pseudonocardiaceae</taxon>
        <taxon>Saccharomonospora</taxon>
    </lineage>
</organism>
<dbReference type="STRING" id="882086.SacxiDRAFT_2971"/>
<evidence type="ECO:0000259" key="5">
    <source>
        <dbReference type="PROSITE" id="PS50977"/>
    </source>
</evidence>
<keyword evidence="2 4" id="KW-0238">DNA-binding</keyword>
<dbReference type="PANTHER" id="PTHR30055">
    <property type="entry name" value="HTH-TYPE TRANSCRIPTIONAL REGULATOR RUTR"/>
    <property type="match status" value="1"/>
</dbReference>